<feature type="domain" description="Peptidase M12A" evidence="8">
    <location>
        <begin position="1"/>
        <end position="88"/>
    </location>
</feature>
<dbReference type="Pfam" id="PF01400">
    <property type="entry name" value="Astacin"/>
    <property type="match status" value="1"/>
</dbReference>
<dbReference type="InterPro" id="IPR024079">
    <property type="entry name" value="MetalloPept_cat_dom_sf"/>
</dbReference>
<dbReference type="EC" id="3.4.24.-" evidence="7"/>
<gene>
    <name evidence="9" type="ORF">ANCDUO_10144</name>
</gene>
<dbReference type="PROSITE" id="PS51864">
    <property type="entry name" value="ASTACIN"/>
    <property type="match status" value="1"/>
</dbReference>
<evidence type="ECO:0000259" key="8">
    <source>
        <dbReference type="PROSITE" id="PS51864"/>
    </source>
</evidence>
<dbReference type="OrthoDB" id="5854362at2759"/>
<evidence type="ECO:0000313" key="10">
    <source>
        <dbReference type="Proteomes" id="UP000054047"/>
    </source>
</evidence>
<dbReference type="SUPFAM" id="SSF55486">
    <property type="entry name" value="Metalloproteases ('zincins'), catalytic domain"/>
    <property type="match status" value="1"/>
</dbReference>
<dbReference type="AlphaFoldDB" id="A0A0C2CS14"/>
<keyword evidence="3 7" id="KW-0378">Hydrolase</keyword>
<evidence type="ECO:0000256" key="7">
    <source>
        <dbReference type="RuleBase" id="RU361183"/>
    </source>
</evidence>
<evidence type="ECO:0000313" key="9">
    <source>
        <dbReference type="EMBL" id="KIH59618.1"/>
    </source>
</evidence>
<evidence type="ECO:0000256" key="1">
    <source>
        <dbReference type="ARBA" id="ARBA00022670"/>
    </source>
</evidence>
<dbReference type="Proteomes" id="UP000054047">
    <property type="component" value="Unassembled WGS sequence"/>
</dbReference>
<evidence type="ECO:0000256" key="6">
    <source>
        <dbReference type="PROSITE-ProRule" id="PRU01211"/>
    </source>
</evidence>
<organism evidence="9 10">
    <name type="scientific">Ancylostoma duodenale</name>
    <dbReference type="NCBI Taxonomy" id="51022"/>
    <lineage>
        <taxon>Eukaryota</taxon>
        <taxon>Metazoa</taxon>
        <taxon>Ecdysozoa</taxon>
        <taxon>Nematoda</taxon>
        <taxon>Chromadorea</taxon>
        <taxon>Rhabditida</taxon>
        <taxon>Rhabditina</taxon>
        <taxon>Rhabditomorpha</taxon>
        <taxon>Strongyloidea</taxon>
        <taxon>Ancylostomatidae</taxon>
        <taxon>Ancylostomatinae</taxon>
        <taxon>Ancylostoma</taxon>
    </lineage>
</organism>
<evidence type="ECO:0000256" key="2">
    <source>
        <dbReference type="ARBA" id="ARBA00022723"/>
    </source>
</evidence>
<dbReference type="InterPro" id="IPR001506">
    <property type="entry name" value="Peptidase_M12A"/>
</dbReference>
<proteinExistence type="predicted"/>
<keyword evidence="10" id="KW-1185">Reference proteome</keyword>
<dbReference type="PANTHER" id="PTHR10127">
    <property type="entry name" value="DISCOIDIN, CUB, EGF, LAMININ , AND ZINC METALLOPROTEASE DOMAIN CONTAINING"/>
    <property type="match status" value="1"/>
</dbReference>
<dbReference type="EMBL" id="KN731769">
    <property type="protein sequence ID" value="KIH59618.1"/>
    <property type="molecule type" value="Genomic_DNA"/>
</dbReference>
<keyword evidence="2 7" id="KW-0479">Metal-binding</keyword>
<dbReference type="Gene3D" id="3.40.390.10">
    <property type="entry name" value="Collagenase (Catalytic Domain)"/>
    <property type="match status" value="1"/>
</dbReference>
<name>A0A0C2CS14_9BILA</name>
<comment type="caution">
    <text evidence="6">Lacks conserved residue(s) required for the propagation of feature annotation.</text>
</comment>
<dbReference type="PRINTS" id="PR00480">
    <property type="entry name" value="ASTACIN"/>
</dbReference>
<keyword evidence="1 7" id="KW-0645">Protease</keyword>
<dbReference type="GO" id="GO:0006508">
    <property type="term" value="P:proteolysis"/>
    <property type="evidence" value="ECO:0007669"/>
    <property type="project" value="UniProtKB-KW"/>
</dbReference>
<dbReference type="GO" id="GO:0046872">
    <property type="term" value="F:metal ion binding"/>
    <property type="evidence" value="ECO:0007669"/>
    <property type="project" value="UniProtKB-KW"/>
</dbReference>
<keyword evidence="5 7" id="KW-0482">Metalloprotease</keyword>
<keyword evidence="4 7" id="KW-0862">Zinc</keyword>
<reference evidence="9 10" key="1">
    <citation type="submission" date="2013-12" db="EMBL/GenBank/DDBJ databases">
        <title>Draft genome of the parsitic nematode Ancylostoma duodenale.</title>
        <authorList>
            <person name="Mitreva M."/>
        </authorList>
    </citation>
    <scope>NUCLEOTIDE SEQUENCE [LARGE SCALE GENOMIC DNA]</scope>
    <source>
        <strain evidence="9 10">Zhejiang</strain>
    </source>
</reference>
<accession>A0A0C2CS14</accession>
<evidence type="ECO:0000256" key="5">
    <source>
        <dbReference type="ARBA" id="ARBA00023049"/>
    </source>
</evidence>
<dbReference type="GO" id="GO:0004222">
    <property type="term" value="F:metalloendopeptidase activity"/>
    <property type="evidence" value="ECO:0007669"/>
    <property type="project" value="UniProtKB-UniRule"/>
</dbReference>
<sequence>MSRRDRDQYIMVDTINKPKYVNQFMTSEFLENYGTSYDYGSIMHYRRGGLSKEEYVMIIPDSKYKNTLGSEMISFIDLAIINRHYNCTGKI</sequence>
<dbReference type="PANTHER" id="PTHR10127:SF780">
    <property type="entry name" value="METALLOENDOPEPTIDASE"/>
    <property type="match status" value="1"/>
</dbReference>
<evidence type="ECO:0000256" key="4">
    <source>
        <dbReference type="ARBA" id="ARBA00022833"/>
    </source>
</evidence>
<protein>
    <recommendedName>
        <fullName evidence="7">Metalloendopeptidase</fullName>
        <ecNumber evidence="7">3.4.24.-</ecNumber>
    </recommendedName>
</protein>
<evidence type="ECO:0000256" key="3">
    <source>
        <dbReference type="ARBA" id="ARBA00022801"/>
    </source>
</evidence>
<comment type="cofactor">
    <cofactor evidence="7">
        <name>Zn(2+)</name>
        <dbReference type="ChEBI" id="CHEBI:29105"/>
    </cofactor>
    <text evidence="7">Binds 1 zinc ion per subunit.</text>
</comment>